<evidence type="ECO:0000313" key="6">
    <source>
        <dbReference type="Proteomes" id="UP001589718"/>
    </source>
</evidence>
<dbReference type="Proteomes" id="UP001589718">
    <property type="component" value="Unassembled WGS sequence"/>
</dbReference>
<protein>
    <submittedName>
        <fullName evidence="5">NUDIX hydrolase</fullName>
    </submittedName>
</protein>
<evidence type="ECO:0000256" key="2">
    <source>
        <dbReference type="ARBA" id="ARBA00022801"/>
    </source>
</evidence>
<evidence type="ECO:0000256" key="3">
    <source>
        <dbReference type="SAM" id="MobiDB-lite"/>
    </source>
</evidence>
<dbReference type="InterPro" id="IPR015797">
    <property type="entry name" value="NUDIX_hydrolase-like_dom_sf"/>
</dbReference>
<feature type="domain" description="Nudix hydrolase" evidence="4">
    <location>
        <begin position="23"/>
        <end position="150"/>
    </location>
</feature>
<comment type="caution">
    <text evidence="5">The sequence shown here is derived from an EMBL/GenBank/DDBJ whole genome shotgun (WGS) entry which is preliminary data.</text>
</comment>
<evidence type="ECO:0000313" key="5">
    <source>
        <dbReference type="EMBL" id="MFB9523902.1"/>
    </source>
</evidence>
<proteinExistence type="predicted"/>
<dbReference type="PANTHER" id="PTHR43046:SF14">
    <property type="entry name" value="MUTT_NUDIX FAMILY PROTEIN"/>
    <property type="match status" value="1"/>
</dbReference>
<organism evidence="5 6">
    <name type="scientific">Streptomyces cremeus</name>
    <dbReference type="NCBI Taxonomy" id="66881"/>
    <lineage>
        <taxon>Bacteria</taxon>
        <taxon>Bacillati</taxon>
        <taxon>Actinomycetota</taxon>
        <taxon>Actinomycetes</taxon>
        <taxon>Kitasatosporales</taxon>
        <taxon>Streptomycetaceae</taxon>
        <taxon>Streptomyces</taxon>
    </lineage>
</organism>
<gene>
    <name evidence="5" type="ORF">ACFFTU_28555</name>
</gene>
<dbReference type="GO" id="GO:0016787">
    <property type="term" value="F:hydrolase activity"/>
    <property type="evidence" value="ECO:0007669"/>
    <property type="project" value="UniProtKB-KW"/>
</dbReference>
<dbReference type="PRINTS" id="PR00502">
    <property type="entry name" value="NUDIXFAMILY"/>
</dbReference>
<feature type="region of interest" description="Disordered" evidence="3">
    <location>
        <begin position="1"/>
        <end position="20"/>
    </location>
</feature>
<dbReference type="InterPro" id="IPR020476">
    <property type="entry name" value="Nudix_hydrolase"/>
</dbReference>
<keyword evidence="6" id="KW-1185">Reference proteome</keyword>
<dbReference type="EMBL" id="JBHMCR010000019">
    <property type="protein sequence ID" value="MFB9523902.1"/>
    <property type="molecule type" value="Genomic_DNA"/>
</dbReference>
<dbReference type="CDD" id="cd04678">
    <property type="entry name" value="NUDIX_MTH2_Nudt15"/>
    <property type="match status" value="1"/>
</dbReference>
<dbReference type="SUPFAM" id="SSF55811">
    <property type="entry name" value="Nudix"/>
    <property type="match status" value="1"/>
</dbReference>
<feature type="compositionally biased region" description="Polar residues" evidence="3">
    <location>
        <begin position="11"/>
        <end position="20"/>
    </location>
</feature>
<keyword evidence="2 5" id="KW-0378">Hydrolase</keyword>
<dbReference type="PROSITE" id="PS51462">
    <property type="entry name" value="NUDIX"/>
    <property type="match status" value="1"/>
</dbReference>
<dbReference type="InterPro" id="IPR000086">
    <property type="entry name" value="NUDIX_hydrolase_dom"/>
</dbReference>
<reference evidence="5 6" key="1">
    <citation type="submission" date="2024-09" db="EMBL/GenBank/DDBJ databases">
        <authorList>
            <person name="Sun Q."/>
            <person name="Mori K."/>
        </authorList>
    </citation>
    <scope>NUCLEOTIDE SEQUENCE [LARGE SCALE GENOMIC DNA]</scope>
    <source>
        <strain evidence="5 6">JCM 4362</strain>
    </source>
</reference>
<dbReference type="Gene3D" id="3.90.79.10">
    <property type="entry name" value="Nucleoside Triphosphate Pyrophosphohydrolase"/>
    <property type="match status" value="1"/>
</dbReference>
<dbReference type="RefSeq" id="WP_345218566.1">
    <property type="nucleotide sequence ID" value="NZ_BAAAXE010000001.1"/>
</dbReference>
<sequence length="165" mass="17589">MNDVRHLTDPATDTQTRTAPTPNCLAGVGVIVQDAATGRVLLGLGHNGRWELPGGKVDTGESFEAAGLRELAEETGLSLDASLVRVVGVTLDSGYGLNRISAAVLAPAGNAVAQVMEPDKILRWEWFAPEEIPDALFVPSAAVLRAWRPDLLLPLTDSYVYRTQG</sequence>
<dbReference type="PANTHER" id="PTHR43046">
    <property type="entry name" value="GDP-MANNOSE MANNOSYL HYDROLASE"/>
    <property type="match status" value="1"/>
</dbReference>
<dbReference type="Pfam" id="PF00293">
    <property type="entry name" value="NUDIX"/>
    <property type="match status" value="1"/>
</dbReference>
<accession>A0ABV5PL15</accession>
<name>A0ABV5PL15_STRCM</name>
<comment type="cofactor">
    <cofactor evidence="1">
        <name>Mg(2+)</name>
        <dbReference type="ChEBI" id="CHEBI:18420"/>
    </cofactor>
</comment>
<evidence type="ECO:0000259" key="4">
    <source>
        <dbReference type="PROSITE" id="PS51462"/>
    </source>
</evidence>
<evidence type="ECO:0000256" key="1">
    <source>
        <dbReference type="ARBA" id="ARBA00001946"/>
    </source>
</evidence>